<keyword evidence="1" id="KW-0614">Plasmid</keyword>
<sequence length="267" mass="27770">MRKVTFMLFGKTILVTGVASGIGARTAQLASQMGADVIGIDVREPTNGNAAFIRGDLSTPSGVAEIVARLPQRLDALANVAGLSGNTGVVSTLAVNFYGLRALSEAVAPRLREGGAIVNVASIAGYGWRANLERAKILTGIKGFPDVSAVAAEHGLRDEEGYPLSKELLLLWTMRAAHDPLFKARGIRVNAVSPGPVETPILKQFRAVLGDARVDSDITRVGRAGTAADIAPAVLFLCSDGARWINGANLAADGGLEASINAEVLGF</sequence>
<geneLocation type="plasmid" evidence="1 2">
    <name>pC</name>
</geneLocation>
<dbReference type="HOGENOM" id="CLU_010194_20_0_5"/>
<dbReference type="NCBIfam" id="NF009092">
    <property type="entry name" value="PRK12428.1"/>
    <property type="match status" value="1"/>
</dbReference>
<dbReference type="Proteomes" id="UP000008817">
    <property type="component" value="Plasmid pC"/>
</dbReference>
<protein>
    <submittedName>
        <fullName evidence="1">Putative 3-alpha-hydroxysteroid dehydrogenase protein</fullName>
        <ecNumber evidence="1">1.1.1.50</ecNumber>
    </submittedName>
</protein>
<dbReference type="AlphaFoldDB" id="B3Q3Z1"/>
<dbReference type="InterPro" id="IPR002347">
    <property type="entry name" value="SDR_fam"/>
</dbReference>
<dbReference type="eggNOG" id="COG1028">
    <property type="taxonomic scope" value="Bacteria"/>
</dbReference>
<gene>
    <name evidence="1" type="ordered locus">RHECIAT_PC0000931</name>
</gene>
<dbReference type="PANTHER" id="PTHR43975">
    <property type="entry name" value="ZGC:101858"/>
    <property type="match status" value="1"/>
</dbReference>
<dbReference type="InterPro" id="IPR036291">
    <property type="entry name" value="NAD(P)-bd_dom_sf"/>
</dbReference>
<dbReference type="Gene3D" id="3.40.50.720">
    <property type="entry name" value="NAD(P)-binding Rossmann-like Domain"/>
    <property type="match status" value="1"/>
</dbReference>
<dbReference type="KEGG" id="rec:RHECIAT_PC0000931"/>
<dbReference type="PANTHER" id="PTHR43975:SF2">
    <property type="entry name" value="EG:BACR7A4.14 PROTEIN-RELATED"/>
    <property type="match status" value="1"/>
</dbReference>
<evidence type="ECO:0000313" key="2">
    <source>
        <dbReference type="Proteomes" id="UP000008817"/>
    </source>
</evidence>
<reference evidence="1 2" key="1">
    <citation type="submission" date="2008-04" db="EMBL/GenBank/DDBJ databases">
        <title>Genome diversity and DNA divergence of Rhizobium etli.</title>
        <authorList>
            <person name="Gonzalez V."/>
            <person name="Acosta J.L."/>
            <person name="Santamaria R.I."/>
            <person name="Bustos P."/>
            <person name="Hernandez-Gonzalez I.L."/>
            <person name="Fernandez J.L."/>
            <person name="Diaz R."/>
            <person name="Flores M."/>
            <person name="Mora J."/>
            <person name="Palacios R."/>
            <person name="Davila G."/>
        </authorList>
    </citation>
    <scope>NUCLEOTIDE SEQUENCE [LARGE SCALE GENOMIC DNA]</scope>
    <source>
        <strain evidence="2">CIAT 652</strain>
        <plasmid evidence="2">Plasmid pC</plasmid>
    </source>
</reference>
<dbReference type="GO" id="GO:0140169">
    <property type="term" value="F:3-alpha-hydroxysteroid 3-dehydrogenase [NAD(P)+] activity"/>
    <property type="evidence" value="ECO:0007669"/>
    <property type="project" value="UniProtKB-EC"/>
</dbReference>
<dbReference type="SUPFAM" id="SSF51735">
    <property type="entry name" value="NAD(P)-binding Rossmann-fold domains"/>
    <property type="match status" value="1"/>
</dbReference>
<dbReference type="EMBL" id="CP001077">
    <property type="protein sequence ID" value="ACE95001.1"/>
    <property type="molecule type" value="Genomic_DNA"/>
</dbReference>
<name>B3Q3Z1_RHIE6</name>
<dbReference type="EC" id="1.1.1.50" evidence="1"/>
<organism evidence="1 2">
    <name type="scientific">Rhizobium etli (strain CIAT 652)</name>
    <dbReference type="NCBI Taxonomy" id="491916"/>
    <lineage>
        <taxon>Bacteria</taxon>
        <taxon>Pseudomonadati</taxon>
        <taxon>Pseudomonadota</taxon>
        <taxon>Alphaproteobacteria</taxon>
        <taxon>Hyphomicrobiales</taxon>
        <taxon>Rhizobiaceae</taxon>
        <taxon>Rhizobium/Agrobacterium group</taxon>
        <taxon>Rhizobium</taxon>
    </lineage>
</organism>
<dbReference type="Pfam" id="PF00106">
    <property type="entry name" value="adh_short"/>
    <property type="match status" value="1"/>
</dbReference>
<dbReference type="Pfam" id="PF13561">
    <property type="entry name" value="adh_short_C2"/>
    <property type="match status" value="1"/>
</dbReference>
<dbReference type="PRINTS" id="PR00081">
    <property type="entry name" value="GDHRDH"/>
</dbReference>
<proteinExistence type="predicted"/>
<keyword evidence="1" id="KW-0560">Oxidoreductase</keyword>
<accession>B3Q3Z1</accession>
<evidence type="ECO:0000313" key="1">
    <source>
        <dbReference type="EMBL" id="ACE95001.1"/>
    </source>
</evidence>